<sequence>MGSTKDDQIVYAPRAEPVDLVAELQKGGFIEKGAIE</sequence>
<protein>
    <submittedName>
        <fullName evidence="1">Uncharacterized protein</fullName>
    </submittedName>
</protein>
<dbReference type="AlphaFoldDB" id="X0LCP1"/>
<accession>X0LCP1</accession>
<reference evidence="1" key="2">
    <citation type="submission" date="2012-05" db="EMBL/GenBank/DDBJ databases">
        <title>The Genome Annotation of Fusarium oxysporum Cotton.</title>
        <authorList>
            <consortium name="The Broad Institute Genomics Platform"/>
            <person name="Ma L.-J."/>
            <person name="Corby-Kistler H."/>
            <person name="Broz K."/>
            <person name="Gale L.R."/>
            <person name="Jonkers W."/>
            <person name="O'Donnell K."/>
            <person name="Ploetz R."/>
            <person name="Steinberg C."/>
            <person name="Schwartz D.C."/>
            <person name="VanEtten H."/>
            <person name="Zhou S."/>
            <person name="Young S.K."/>
            <person name="Zeng Q."/>
            <person name="Gargeya S."/>
            <person name="Fitzgerald M."/>
            <person name="Abouelleil A."/>
            <person name="Alvarado L."/>
            <person name="Chapman S.B."/>
            <person name="Gainer-Dewar J."/>
            <person name="Goldberg J."/>
            <person name="Griggs A."/>
            <person name="Gujja S."/>
            <person name="Hansen M."/>
            <person name="Howarth C."/>
            <person name="Imamovic A."/>
            <person name="Ireland A."/>
            <person name="Larimer J."/>
            <person name="McCowan C."/>
            <person name="Murphy C."/>
            <person name="Pearson M."/>
            <person name="Poon T.W."/>
            <person name="Priest M."/>
            <person name="Roberts A."/>
            <person name="Saif S."/>
            <person name="Shea T."/>
            <person name="Sykes S."/>
            <person name="Wortman J."/>
            <person name="Nusbaum C."/>
            <person name="Birren B."/>
        </authorList>
    </citation>
    <scope>NUCLEOTIDE SEQUENCE</scope>
    <source>
        <strain evidence="1">25433</strain>
    </source>
</reference>
<organism evidence="1">
    <name type="scientific">Fusarium oxysporum f. sp. vasinfectum 25433</name>
    <dbReference type="NCBI Taxonomy" id="1089449"/>
    <lineage>
        <taxon>Eukaryota</taxon>
        <taxon>Fungi</taxon>
        <taxon>Dikarya</taxon>
        <taxon>Ascomycota</taxon>
        <taxon>Pezizomycotina</taxon>
        <taxon>Sordariomycetes</taxon>
        <taxon>Hypocreomycetidae</taxon>
        <taxon>Hypocreales</taxon>
        <taxon>Nectriaceae</taxon>
        <taxon>Fusarium</taxon>
        <taxon>Fusarium oxysporum species complex</taxon>
    </lineage>
</organism>
<proteinExistence type="predicted"/>
<evidence type="ECO:0000313" key="1">
    <source>
        <dbReference type="EMBL" id="EXM18766.1"/>
    </source>
</evidence>
<dbReference type="OrthoDB" id="10304141at2759"/>
<dbReference type="HOGENOM" id="CLU_3359732_0_0_1"/>
<reference evidence="1" key="1">
    <citation type="submission" date="2011-11" db="EMBL/GenBank/DDBJ databases">
        <title>The Genome Sequence of Fusarium oxysporum Cotton.</title>
        <authorList>
            <consortium name="The Broad Institute Genome Sequencing Platform"/>
            <person name="Ma L.-J."/>
            <person name="Gale L.R."/>
            <person name="Schwartz D.C."/>
            <person name="Zhou S."/>
            <person name="Corby-Kistler H."/>
            <person name="Young S.K."/>
            <person name="Zeng Q."/>
            <person name="Gargeya S."/>
            <person name="Fitzgerald M."/>
            <person name="Haas B."/>
            <person name="Abouelleil A."/>
            <person name="Alvarado L."/>
            <person name="Arachchi H.M."/>
            <person name="Berlin A."/>
            <person name="Brown A."/>
            <person name="Chapman S.B."/>
            <person name="Chen Z."/>
            <person name="Dunbar C."/>
            <person name="Freedman E."/>
            <person name="Gearin G."/>
            <person name="Goldberg J."/>
            <person name="Griggs A."/>
            <person name="Gujja S."/>
            <person name="Heiman D."/>
            <person name="Howarth C."/>
            <person name="Larson L."/>
            <person name="Lui A."/>
            <person name="MacDonald P.J.P."/>
            <person name="Montmayeur A."/>
            <person name="Murphy C."/>
            <person name="Neiman D."/>
            <person name="Pearson M."/>
            <person name="Priest M."/>
            <person name="Roberts A."/>
            <person name="Saif S."/>
            <person name="Shea T."/>
            <person name="Shenoy N."/>
            <person name="Sisk P."/>
            <person name="Stolte C."/>
            <person name="Sykes S."/>
            <person name="Wortman J."/>
            <person name="Nusbaum C."/>
            <person name="Birren B."/>
        </authorList>
    </citation>
    <scope>NUCLEOTIDE SEQUENCE [LARGE SCALE GENOMIC DNA]</scope>
    <source>
        <strain evidence="1">25433</strain>
    </source>
</reference>
<gene>
    <name evidence="1" type="ORF">FOTG_13126</name>
</gene>
<dbReference type="EMBL" id="JH657969">
    <property type="protein sequence ID" value="EXM18766.1"/>
    <property type="molecule type" value="Genomic_DNA"/>
</dbReference>
<name>X0LCP1_FUSOX</name>
<dbReference type="Proteomes" id="UP000030701">
    <property type="component" value="Unassembled WGS sequence"/>
</dbReference>